<evidence type="ECO:0000313" key="2">
    <source>
        <dbReference type="Proteomes" id="UP000295499"/>
    </source>
</evidence>
<proteinExistence type="predicted"/>
<reference evidence="1 2" key="1">
    <citation type="submission" date="2019-03" db="EMBL/GenBank/DDBJ databases">
        <title>Genomic Encyclopedia of Archaeal and Bacterial Type Strains, Phase II (KMG-II): from individual species to whole genera.</title>
        <authorList>
            <person name="Goeker M."/>
        </authorList>
    </citation>
    <scope>NUCLEOTIDE SEQUENCE [LARGE SCALE GENOMIC DNA]</scope>
    <source>
        <strain evidence="1 2">DSM 19034</strain>
    </source>
</reference>
<dbReference type="EMBL" id="SNWM01000002">
    <property type="protein sequence ID" value="TDO22763.1"/>
    <property type="molecule type" value="Genomic_DNA"/>
</dbReference>
<dbReference type="Proteomes" id="UP000295499">
    <property type="component" value="Unassembled WGS sequence"/>
</dbReference>
<gene>
    <name evidence="1" type="ORF">CLV32_1748</name>
</gene>
<keyword evidence="2" id="KW-1185">Reference proteome</keyword>
<dbReference type="AlphaFoldDB" id="A0A4R6IL17"/>
<dbReference type="RefSeq" id="WP_166641911.1">
    <property type="nucleotide sequence ID" value="NZ_SNWM01000002.1"/>
</dbReference>
<accession>A0A4R6IL17</accession>
<protein>
    <submittedName>
        <fullName evidence="1">Uncharacterized protein</fullName>
    </submittedName>
</protein>
<organism evidence="1 2">
    <name type="scientific">Pedobacter duraquae</name>
    <dbReference type="NCBI Taxonomy" id="425511"/>
    <lineage>
        <taxon>Bacteria</taxon>
        <taxon>Pseudomonadati</taxon>
        <taxon>Bacteroidota</taxon>
        <taxon>Sphingobacteriia</taxon>
        <taxon>Sphingobacteriales</taxon>
        <taxon>Sphingobacteriaceae</taxon>
        <taxon>Pedobacter</taxon>
    </lineage>
</organism>
<evidence type="ECO:0000313" key="1">
    <source>
        <dbReference type="EMBL" id="TDO22763.1"/>
    </source>
</evidence>
<name>A0A4R6IL17_9SPHI</name>
<comment type="caution">
    <text evidence="1">The sequence shown here is derived from an EMBL/GenBank/DDBJ whole genome shotgun (WGS) entry which is preliminary data.</text>
</comment>
<sequence>MFKKIEFKIGRDAQTGEFMKVKDAQKNKKTAIVETISYTLPKKKK</sequence>